<comment type="caution">
    <text evidence="1">The sequence shown here is derived from an EMBL/GenBank/DDBJ whole genome shotgun (WGS) entry which is preliminary data.</text>
</comment>
<sequence>MGLIMLFLLINQCRIMNTVISVKLMGILLDFALSYRNILLHQILYIVHFVGPPLIVQTDAELWMHLRTGWIALHSGSMKGLKGLEQDEEEVEVDTEVDELAEGDRFNAITVMKWDISQETVLSLGNLGAHIVEPTLTQLKIVQN</sequence>
<keyword evidence="1" id="KW-0496">Mitochondrion</keyword>
<reference evidence="1" key="1">
    <citation type="journal article" date="2015" name="Genome Biol. Evol.">
        <title>Organellar Genomes of White Spruce (Picea glauca): Assembly and Annotation.</title>
        <authorList>
            <person name="Jackman S.D."/>
            <person name="Warren R.L."/>
            <person name="Gibb E.A."/>
            <person name="Vandervalk B.P."/>
            <person name="Mohamadi H."/>
            <person name="Chu J."/>
            <person name="Raymond A."/>
            <person name="Pleasance S."/>
            <person name="Coope R."/>
            <person name="Wildung M.R."/>
            <person name="Ritland C.E."/>
            <person name="Bousquet J."/>
            <person name="Jones S.J."/>
            <person name="Bohlmann J."/>
            <person name="Birol I."/>
        </authorList>
    </citation>
    <scope>NUCLEOTIDE SEQUENCE [LARGE SCALE GENOMIC DNA]</scope>
    <source>
        <tissue evidence="1">Flushing bud</tissue>
    </source>
</reference>
<geneLocation type="mitochondrion" evidence="1"/>
<dbReference type="AlphaFoldDB" id="A0A101M604"/>
<name>A0A101M604_PICGL</name>
<protein>
    <submittedName>
        <fullName evidence="1">Uncharacterized protein</fullName>
    </submittedName>
</protein>
<organism evidence="1">
    <name type="scientific">Picea glauca</name>
    <name type="common">White spruce</name>
    <name type="synonym">Pinus glauca</name>
    <dbReference type="NCBI Taxonomy" id="3330"/>
    <lineage>
        <taxon>Eukaryota</taxon>
        <taxon>Viridiplantae</taxon>
        <taxon>Streptophyta</taxon>
        <taxon>Embryophyta</taxon>
        <taxon>Tracheophyta</taxon>
        <taxon>Spermatophyta</taxon>
        <taxon>Pinopsida</taxon>
        <taxon>Pinidae</taxon>
        <taxon>Conifers I</taxon>
        <taxon>Pinales</taxon>
        <taxon>Pinaceae</taxon>
        <taxon>Picea</taxon>
    </lineage>
</organism>
<dbReference type="EMBL" id="LKAM01000001">
    <property type="protein sequence ID" value="KUM51435.1"/>
    <property type="molecule type" value="Genomic_DNA"/>
</dbReference>
<accession>A0A101M604</accession>
<gene>
    <name evidence="1" type="ORF">ABT39_MTgene1283</name>
</gene>
<evidence type="ECO:0000313" key="1">
    <source>
        <dbReference type="EMBL" id="KUM51435.1"/>
    </source>
</evidence>
<proteinExistence type="predicted"/>